<feature type="transmembrane region" description="Helical" evidence="1">
    <location>
        <begin position="55"/>
        <end position="74"/>
    </location>
</feature>
<reference evidence="2 3" key="1">
    <citation type="submission" date="2019-04" db="EMBL/GenBank/DDBJ databases">
        <title>Flavobacterium sp. nov. isolated from construction timber.</title>
        <authorList>
            <person name="Lin S.-Y."/>
            <person name="Chang C.-T."/>
            <person name="Young C.-C."/>
        </authorList>
    </citation>
    <scope>NUCLEOTIDE SEQUENCE [LARGE SCALE GENOMIC DNA]</scope>
    <source>
        <strain evidence="2 3">CC-CTC003</strain>
    </source>
</reference>
<keyword evidence="1" id="KW-1133">Transmembrane helix</keyword>
<name>A0A4S3ZZF4_9FLAO</name>
<feature type="transmembrane region" description="Helical" evidence="1">
    <location>
        <begin position="31"/>
        <end position="48"/>
    </location>
</feature>
<feature type="transmembrane region" description="Helical" evidence="1">
    <location>
        <begin position="86"/>
        <end position="109"/>
    </location>
</feature>
<proteinExistence type="predicted"/>
<dbReference type="EMBL" id="SSNZ01000002">
    <property type="protein sequence ID" value="THF51345.1"/>
    <property type="molecule type" value="Genomic_DNA"/>
</dbReference>
<gene>
    <name evidence="2" type="ORF">E6C50_06155</name>
</gene>
<dbReference type="RefSeq" id="WP_136402330.1">
    <property type="nucleotide sequence ID" value="NZ_SSNZ01000002.1"/>
</dbReference>
<dbReference type="AlphaFoldDB" id="A0A4S3ZZF4"/>
<dbReference type="Proteomes" id="UP000307507">
    <property type="component" value="Unassembled WGS sequence"/>
</dbReference>
<evidence type="ECO:0000256" key="1">
    <source>
        <dbReference type="SAM" id="Phobius"/>
    </source>
</evidence>
<keyword evidence="1" id="KW-0472">Membrane</keyword>
<comment type="caution">
    <text evidence="2">The sequence shown here is derived from an EMBL/GenBank/DDBJ whole genome shotgun (WGS) entry which is preliminary data.</text>
</comment>
<keyword evidence="1" id="KW-0812">Transmembrane</keyword>
<evidence type="ECO:0000313" key="2">
    <source>
        <dbReference type="EMBL" id="THF51345.1"/>
    </source>
</evidence>
<sequence>MKNSVKNLPEYILMGLAVFSFVETLIVKGQINYLMIVVLAIMVAQLVFKNRYFGIFLGLVVGLLSFGLFLAVLTDYRKFPEVTSKAIELITVGSLLSLGGAILAAILLFKYFNQEEKIAVH</sequence>
<accession>A0A4S3ZZF4</accession>
<evidence type="ECO:0000313" key="3">
    <source>
        <dbReference type="Proteomes" id="UP000307507"/>
    </source>
</evidence>
<protein>
    <submittedName>
        <fullName evidence="2">Uncharacterized protein</fullName>
    </submittedName>
</protein>
<organism evidence="2 3">
    <name type="scientific">Flavobacterium supellecticarium</name>
    <dbReference type="NCBI Taxonomy" id="2565924"/>
    <lineage>
        <taxon>Bacteria</taxon>
        <taxon>Pseudomonadati</taxon>
        <taxon>Bacteroidota</taxon>
        <taxon>Flavobacteriia</taxon>
        <taxon>Flavobacteriales</taxon>
        <taxon>Flavobacteriaceae</taxon>
        <taxon>Flavobacterium</taxon>
    </lineage>
</organism>
<feature type="transmembrane region" description="Helical" evidence="1">
    <location>
        <begin position="7"/>
        <end position="25"/>
    </location>
</feature>
<keyword evidence="3" id="KW-1185">Reference proteome</keyword>